<keyword evidence="4 7" id="KW-0067">ATP-binding</keyword>
<comment type="similarity">
    <text evidence="1">Belongs to the ABC transporter superfamily.</text>
</comment>
<dbReference type="EC" id="3.6.3.27" evidence="7"/>
<evidence type="ECO:0000256" key="2">
    <source>
        <dbReference type="ARBA" id="ARBA00022448"/>
    </source>
</evidence>
<reference evidence="7 8" key="1">
    <citation type="submission" date="2018-06" db="EMBL/GenBank/DDBJ databases">
        <authorList>
            <consortium name="Pathogen Informatics"/>
            <person name="Doyle S."/>
        </authorList>
    </citation>
    <scope>NUCLEOTIDE SEQUENCE [LARGE SCALE GENOMIC DNA]</scope>
    <source>
        <strain evidence="7 8">NCTC10821</strain>
    </source>
</reference>
<dbReference type="RefSeq" id="WP_115279598.1">
    <property type="nucleotide sequence ID" value="NZ_AP022600.1"/>
</dbReference>
<keyword evidence="2" id="KW-0813">Transport</keyword>
<sequence>MLLESSSLSTGYGPLTVVRDATFTVAEGEIVAIVGPNGAGKSSLMKAIARSLPLHGGSLTFKGSDLAAVPQNAIAKLGIGYVPQQGNVFPELSVGENLQVSCRGSLAEGRAVTKQVLTQFPRLGERITQAAATLSGGERQMLAIACALVGSPALLMLDEPTTGLAPLIVRERIADIQRLRDQGAGVLWIIEEHPRICLPAVDKVHFMSDGTLGPATDAKDLLAEGALEELFFGVAH</sequence>
<feature type="domain" description="ABC transporter" evidence="6">
    <location>
        <begin position="3"/>
        <end position="234"/>
    </location>
</feature>
<dbReference type="GO" id="GO:0015658">
    <property type="term" value="F:branched-chain amino acid transmembrane transporter activity"/>
    <property type="evidence" value="ECO:0007669"/>
    <property type="project" value="TreeGrafter"/>
</dbReference>
<proteinExistence type="inferred from homology"/>
<evidence type="ECO:0000256" key="5">
    <source>
        <dbReference type="ARBA" id="ARBA00022970"/>
    </source>
</evidence>
<protein>
    <submittedName>
        <fullName evidence="7">Branched-chain amino acid ABC transporter ATP-binding protein</fullName>
        <ecNumber evidence="7">3.6.3.27</ecNumber>
    </submittedName>
</protein>
<dbReference type="PROSITE" id="PS00211">
    <property type="entry name" value="ABC_TRANSPORTER_1"/>
    <property type="match status" value="1"/>
</dbReference>
<evidence type="ECO:0000313" key="8">
    <source>
        <dbReference type="Proteomes" id="UP000254978"/>
    </source>
</evidence>
<dbReference type="InterPro" id="IPR027417">
    <property type="entry name" value="P-loop_NTPase"/>
</dbReference>
<gene>
    <name evidence="7" type="primary">livF_4</name>
    <name evidence="7" type="ORF">NCTC10821_03971</name>
</gene>
<evidence type="ECO:0000256" key="1">
    <source>
        <dbReference type="ARBA" id="ARBA00005417"/>
    </source>
</evidence>
<dbReference type="InterPro" id="IPR052156">
    <property type="entry name" value="BCAA_Transport_ATP-bd_LivF"/>
</dbReference>
<keyword evidence="3" id="KW-0547">Nucleotide-binding</keyword>
<name>A0A378THZ9_9MYCO</name>
<dbReference type="InterPro" id="IPR003439">
    <property type="entry name" value="ABC_transporter-like_ATP-bd"/>
</dbReference>
<dbReference type="GO" id="GO:0015807">
    <property type="term" value="P:L-amino acid transport"/>
    <property type="evidence" value="ECO:0007669"/>
    <property type="project" value="TreeGrafter"/>
</dbReference>
<dbReference type="Gene3D" id="3.40.50.300">
    <property type="entry name" value="P-loop containing nucleotide triphosphate hydrolases"/>
    <property type="match status" value="1"/>
</dbReference>
<dbReference type="OrthoDB" id="9776369at2"/>
<dbReference type="Proteomes" id="UP000254978">
    <property type="component" value="Unassembled WGS sequence"/>
</dbReference>
<accession>A0A378THZ9</accession>
<dbReference type="PANTHER" id="PTHR43820">
    <property type="entry name" value="HIGH-AFFINITY BRANCHED-CHAIN AMINO ACID TRANSPORT ATP-BINDING PROTEIN LIVF"/>
    <property type="match status" value="1"/>
</dbReference>
<keyword evidence="7" id="KW-0378">Hydrolase</keyword>
<evidence type="ECO:0000256" key="3">
    <source>
        <dbReference type="ARBA" id="ARBA00022741"/>
    </source>
</evidence>
<dbReference type="SUPFAM" id="SSF52540">
    <property type="entry name" value="P-loop containing nucleoside triphosphate hydrolases"/>
    <property type="match status" value="1"/>
</dbReference>
<dbReference type="PROSITE" id="PS50893">
    <property type="entry name" value="ABC_TRANSPORTER_2"/>
    <property type="match status" value="1"/>
</dbReference>
<dbReference type="InterPro" id="IPR003593">
    <property type="entry name" value="AAA+_ATPase"/>
</dbReference>
<organism evidence="7 8">
    <name type="scientific">Mycolicibacterium tokaiense</name>
    <dbReference type="NCBI Taxonomy" id="39695"/>
    <lineage>
        <taxon>Bacteria</taxon>
        <taxon>Bacillati</taxon>
        <taxon>Actinomycetota</taxon>
        <taxon>Actinomycetes</taxon>
        <taxon>Mycobacteriales</taxon>
        <taxon>Mycobacteriaceae</taxon>
        <taxon>Mycolicibacterium</taxon>
    </lineage>
</organism>
<dbReference type="InterPro" id="IPR017871">
    <property type="entry name" value="ABC_transporter-like_CS"/>
</dbReference>
<dbReference type="Pfam" id="PF00005">
    <property type="entry name" value="ABC_tran"/>
    <property type="match status" value="1"/>
</dbReference>
<evidence type="ECO:0000256" key="4">
    <source>
        <dbReference type="ARBA" id="ARBA00022840"/>
    </source>
</evidence>
<dbReference type="GO" id="GO:0016887">
    <property type="term" value="F:ATP hydrolysis activity"/>
    <property type="evidence" value="ECO:0007669"/>
    <property type="project" value="InterPro"/>
</dbReference>
<keyword evidence="5" id="KW-0029">Amino-acid transport</keyword>
<dbReference type="GO" id="GO:0005524">
    <property type="term" value="F:ATP binding"/>
    <property type="evidence" value="ECO:0007669"/>
    <property type="project" value="UniProtKB-KW"/>
</dbReference>
<dbReference type="AlphaFoldDB" id="A0A378THZ9"/>
<dbReference type="PANTHER" id="PTHR43820:SF4">
    <property type="entry name" value="HIGH-AFFINITY BRANCHED-CHAIN AMINO ACID TRANSPORT ATP-BINDING PROTEIN LIVF"/>
    <property type="match status" value="1"/>
</dbReference>
<keyword evidence="8" id="KW-1185">Reference proteome</keyword>
<dbReference type="SMART" id="SM00382">
    <property type="entry name" value="AAA"/>
    <property type="match status" value="1"/>
</dbReference>
<evidence type="ECO:0000259" key="6">
    <source>
        <dbReference type="PROSITE" id="PS50893"/>
    </source>
</evidence>
<dbReference type="EMBL" id="UGQT01000001">
    <property type="protein sequence ID" value="STZ60431.1"/>
    <property type="molecule type" value="Genomic_DNA"/>
</dbReference>
<evidence type="ECO:0000313" key="7">
    <source>
        <dbReference type="EMBL" id="STZ60431.1"/>
    </source>
</evidence>